<dbReference type="PATRIC" id="fig|1162668.3.peg.73"/>
<reference evidence="3 4" key="1">
    <citation type="journal article" date="2012" name="J. Bacteriol.">
        <title>Complete Genome Sequence of Leptospirillum ferrooxidans Strain C2-3, Isolated from a Fresh Volcanic Ash Deposit on the Island of Miyake, Japan.</title>
        <authorList>
            <person name="Fujimura R."/>
            <person name="Sato Y."/>
            <person name="Nishizawa T."/>
            <person name="Oshima K."/>
            <person name="Kim S.-W."/>
            <person name="Hattori M."/>
            <person name="Kamijo T."/>
            <person name="Ohta H."/>
        </authorList>
    </citation>
    <scope>NUCLEOTIDE SEQUENCE [LARGE SCALE GENOMIC DNA]</scope>
    <source>
        <strain evidence="3 4">C2-3</strain>
    </source>
</reference>
<keyword evidence="2" id="KW-0812">Transmembrane</keyword>
<dbReference type="Proteomes" id="UP000007382">
    <property type="component" value="Chromosome"/>
</dbReference>
<evidence type="ECO:0008006" key="5">
    <source>
        <dbReference type="Google" id="ProtNLM"/>
    </source>
</evidence>
<dbReference type="HOGENOM" id="CLU_2330309_0_0_0"/>
<keyword evidence="2" id="KW-0472">Membrane</keyword>
<protein>
    <recommendedName>
        <fullName evidence="5">ATP synthase protein I</fullName>
    </recommendedName>
</protein>
<name>I0IKJ2_LEPFC</name>
<evidence type="ECO:0000256" key="2">
    <source>
        <dbReference type="SAM" id="Phobius"/>
    </source>
</evidence>
<keyword evidence="2" id="KW-1133">Transmembrane helix</keyword>
<dbReference type="EMBL" id="AP012342">
    <property type="protein sequence ID" value="BAM05791.1"/>
    <property type="molecule type" value="Genomic_DNA"/>
</dbReference>
<accession>I0IKJ2</accession>
<dbReference type="InterPro" id="IPR032820">
    <property type="entry name" value="ATPase_put"/>
</dbReference>
<dbReference type="Pfam" id="PF09527">
    <property type="entry name" value="ATPase_gene1"/>
    <property type="match status" value="1"/>
</dbReference>
<organism evidence="3 4">
    <name type="scientific">Leptospirillum ferrooxidans (strain C2-3)</name>
    <dbReference type="NCBI Taxonomy" id="1162668"/>
    <lineage>
        <taxon>Bacteria</taxon>
        <taxon>Pseudomonadati</taxon>
        <taxon>Nitrospirota</taxon>
        <taxon>Nitrospiria</taxon>
        <taxon>Nitrospirales</taxon>
        <taxon>Nitrospiraceae</taxon>
        <taxon>Leptospirillum</taxon>
    </lineage>
</organism>
<evidence type="ECO:0000313" key="3">
    <source>
        <dbReference type="EMBL" id="BAM05791.1"/>
    </source>
</evidence>
<keyword evidence="4" id="KW-1185">Reference proteome</keyword>
<evidence type="ECO:0000256" key="1">
    <source>
        <dbReference type="SAM" id="MobiDB-lite"/>
    </source>
</evidence>
<feature type="region of interest" description="Disordered" evidence="1">
    <location>
        <begin position="67"/>
        <end position="98"/>
    </location>
</feature>
<feature type="transmembrane region" description="Helical" evidence="2">
    <location>
        <begin position="33"/>
        <end position="56"/>
    </location>
</feature>
<dbReference type="KEGG" id="lfc:LFE_0061"/>
<proteinExistence type="predicted"/>
<reference evidence="4" key="2">
    <citation type="submission" date="2012-03" db="EMBL/GenBank/DDBJ databases">
        <title>The complete genome sequence of the pioneer microbe on fresh volcanic deposit, Leptospirillum ferrooxidans strain C2-3.</title>
        <authorList>
            <person name="Fujimura R."/>
            <person name="Sato Y."/>
            <person name="Nishizawa T."/>
            <person name="Nanba K."/>
            <person name="Oshima K."/>
            <person name="Hattori M."/>
            <person name="Kamijo T."/>
            <person name="Ohta H."/>
        </authorList>
    </citation>
    <scope>NUCLEOTIDE SEQUENCE [LARGE SCALE GENOMIC DNA]</scope>
    <source>
        <strain evidence="4">C2-3</strain>
    </source>
</reference>
<sequence length="98" mass="10712">MGPMLVVRVGLELLVAIFMGALAGFWLDKETGRAFFPMFSLLGFLLGSSGGMLLVYQTMKLPGKAKLKEEKGEDPVYDKHPLPEKEAKKSPGDGEKLL</sequence>
<feature type="transmembrane region" description="Helical" evidence="2">
    <location>
        <begin position="5"/>
        <end position="27"/>
    </location>
</feature>
<dbReference type="STRING" id="1162668.LFE_0061"/>
<dbReference type="AlphaFoldDB" id="I0IKJ2"/>
<evidence type="ECO:0000313" key="4">
    <source>
        <dbReference type="Proteomes" id="UP000007382"/>
    </source>
</evidence>
<gene>
    <name evidence="3" type="ordered locus">LFE_0061</name>
</gene>